<feature type="region of interest" description="Disordered" evidence="1">
    <location>
        <begin position="1308"/>
        <end position="1332"/>
    </location>
</feature>
<gene>
    <name evidence="2" type="primary">WBGene00092883</name>
</gene>
<feature type="compositionally biased region" description="Basic and acidic residues" evidence="1">
    <location>
        <begin position="770"/>
        <end position="820"/>
    </location>
</feature>
<protein>
    <submittedName>
        <fullName evidence="2">Uncharacterized protein</fullName>
    </submittedName>
</protein>
<evidence type="ECO:0000313" key="2">
    <source>
        <dbReference type="EnsemblMetazoa" id="PPA03329.1"/>
    </source>
</evidence>
<dbReference type="PANTHER" id="PTHR14754:SF34">
    <property type="entry name" value="TRICHOHYALIN"/>
    <property type="match status" value="1"/>
</dbReference>
<reference evidence="2" key="2">
    <citation type="submission" date="2022-06" db="UniProtKB">
        <authorList>
            <consortium name="EnsemblMetazoa"/>
        </authorList>
    </citation>
    <scope>IDENTIFICATION</scope>
    <source>
        <strain evidence="2">PS312</strain>
    </source>
</reference>
<dbReference type="PANTHER" id="PTHR14754">
    <property type="entry name" value="TRANSCRIPTION ELONGATION FACTOR A"/>
    <property type="match status" value="1"/>
</dbReference>
<feature type="compositionally biased region" description="Basic and acidic residues" evidence="1">
    <location>
        <begin position="1175"/>
        <end position="1190"/>
    </location>
</feature>
<feature type="region of interest" description="Disordered" evidence="1">
    <location>
        <begin position="1160"/>
        <end position="1275"/>
    </location>
</feature>
<dbReference type="Proteomes" id="UP000005239">
    <property type="component" value="Unassembled WGS sequence"/>
</dbReference>
<organism evidence="2 3">
    <name type="scientific">Pristionchus pacificus</name>
    <name type="common">Parasitic nematode worm</name>
    <dbReference type="NCBI Taxonomy" id="54126"/>
    <lineage>
        <taxon>Eukaryota</taxon>
        <taxon>Metazoa</taxon>
        <taxon>Ecdysozoa</taxon>
        <taxon>Nematoda</taxon>
        <taxon>Chromadorea</taxon>
        <taxon>Rhabditida</taxon>
        <taxon>Rhabditina</taxon>
        <taxon>Diplogasteromorpha</taxon>
        <taxon>Diplogasteroidea</taxon>
        <taxon>Neodiplogasteridae</taxon>
        <taxon>Pristionchus</taxon>
    </lineage>
</organism>
<proteinExistence type="predicted"/>
<evidence type="ECO:0000313" key="3">
    <source>
        <dbReference type="Proteomes" id="UP000005239"/>
    </source>
</evidence>
<feature type="compositionally biased region" description="Basic and acidic residues" evidence="1">
    <location>
        <begin position="890"/>
        <end position="951"/>
    </location>
</feature>
<feature type="compositionally biased region" description="Polar residues" evidence="1">
    <location>
        <begin position="1221"/>
        <end position="1230"/>
    </location>
</feature>
<keyword evidence="3" id="KW-1185">Reference proteome</keyword>
<feature type="region of interest" description="Disordered" evidence="1">
    <location>
        <begin position="1020"/>
        <end position="1045"/>
    </location>
</feature>
<evidence type="ECO:0000256" key="1">
    <source>
        <dbReference type="SAM" id="MobiDB-lite"/>
    </source>
</evidence>
<accession>A0A8R1Y6G6</accession>
<dbReference type="EnsemblMetazoa" id="PPA03329.1">
    <property type="protein sequence ID" value="PPA03329.1"/>
    <property type="gene ID" value="WBGene00092883"/>
</dbReference>
<feature type="compositionally biased region" description="Basic and acidic residues" evidence="1">
    <location>
        <begin position="856"/>
        <end position="869"/>
    </location>
</feature>
<reference evidence="3" key="1">
    <citation type="journal article" date="2008" name="Nat. Genet.">
        <title>The Pristionchus pacificus genome provides a unique perspective on nematode lifestyle and parasitism.</title>
        <authorList>
            <person name="Dieterich C."/>
            <person name="Clifton S.W."/>
            <person name="Schuster L.N."/>
            <person name="Chinwalla A."/>
            <person name="Delehaunty K."/>
            <person name="Dinkelacker I."/>
            <person name="Fulton L."/>
            <person name="Fulton R."/>
            <person name="Godfrey J."/>
            <person name="Minx P."/>
            <person name="Mitreva M."/>
            <person name="Roeseler W."/>
            <person name="Tian H."/>
            <person name="Witte H."/>
            <person name="Yang S.P."/>
            <person name="Wilson R.K."/>
            <person name="Sommer R.J."/>
        </authorList>
    </citation>
    <scope>NUCLEOTIDE SEQUENCE [LARGE SCALE GENOMIC DNA]</scope>
    <source>
        <strain evidence="3">PS312</strain>
    </source>
</reference>
<sequence>MDTLDKLSRLVEALNSKKDADKTAIFKKIVNIFVSTTSWSAVAKELSTLNKKEVTADKFKLTEDEFSDLKKKTNKAKDSNFAVSVFQKSISKQLSLMLVELENSDKVNRFEDVVLPLLVLAVGLPLKYHTENDPFGKQLNYGANDSFKKEKTFIYAPHNYKALSLSHLPSNAIIRPIIIPILQFIIKCDGYITLNRLHDIPFIVQCLRFAVHFEDSELEILRSSFWELAIKVIKSVDFDMTNETTAIFDQLNALIWNDNGEDCTKAVWRSSNPSEGKSLIMSREEVCAYIALLRGMHRRVLVNIHLKSCLRDVIKNLMKSISYRKSSQDCMDLLNLLKGWIKKGKESPFDVSLVRMMIRDVLEAYDSYLAKSPNESMELTTKSLLSLGQETLAVINNLKSVKSSLESIFDRVNSTISKSAKDTKDTRDLLSEYVRFFTESIDFCDDSVETKDIPWFVLFRAVFVRCFVVKMKMEWMEKINVINPLYKIISGVLSTIVEELKDNTPCDYMNECIPILTEVVYLLINSKMDNGKKWKCIMSLSDSQIPSTIIKSISMMKNQSAKTQCSSFISKMIEPLTEIINEHPPKTTLSQFESFFIVALTVDISTEIRESVCSLWKKWYSSRMDELSGASITDELMGRLKWFNLPIPSNTINAKFEVKLEGGSPKKSVFSSSLKKGSIFSSPAPIKKAKNANDALKIIDLMDEDSVQFYPVESPKKKQRMTEKQKEMMMEKKDRLPFMEDESTTGIQKIPSDIFEMSLSCADGSKSTGSKKEQMKTDFSDLIGEKKSDKKEEGKELKNKDIEMENVEVKKEIVPKKITDDNIEESASSSCDSMNEEEEKKGSRRKTKNPVKMNIKTREERSPSRKKLEAALSMNSPRTNSPRRKSRRLGKIEENEKKDDEKMKKENGKNEEKEDKEKESHKTDKKDKEETSEKNEEEEKKTEDNKSREDMKEFDEDGSVVVLNEKEGILNNEKKNSLTPKREEKIVITSPDSALICFDDSIPIVQSIGEDSSPIKSMEGEMAVPSTPANRGSFEPVGILSSSKRKRSEKKKGGVHFDLTDEVKIEMIEEEGEKKEDRGIEDITEKMVFAPLRDNEDSIDSIILKLGLNSRMIKKSLEMIGVKTVGQLASLTSKEINGIMGIKPPKMLTVQKELKILLSRSEKPSSQPLPPICTPEKKKENRVVSPEKKKVNTLVTPEKKRESTIVSSNMDTSLPLHDLSPVTSYTSPPKSKSRKRLALSDSPIRVKKMKEDEDEKKEENPKELMENEMIEEKKEEVDDIVNEKLIEVSLEKSDLIEKKDEKVHEVMEMNEDKENKENKENDKKNEVEKEKEIEMTKPSITSVQDVVSFISSLKEGSLQSFLEAHEQITLSLMDALRDVRLSYYLND</sequence>
<feature type="compositionally biased region" description="Basic and acidic residues" evidence="1">
    <location>
        <begin position="1257"/>
        <end position="1275"/>
    </location>
</feature>
<name>A0A2A6BDW4_PRIPA</name>
<feature type="region of interest" description="Disordered" evidence="1">
    <location>
        <begin position="761"/>
        <end position="968"/>
    </location>
</feature>
<accession>A0A2A6BDW4</accession>